<keyword evidence="3" id="KW-1185">Reference proteome</keyword>
<accession>A0AAN6U936</accession>
<feature type="compositionally biased region" description="Basic and acidic residues" evidence="1">
    <location>
        <begin position="17"/>
        <end position="34"/>
    </location>
</feature>
<comment type="caution">
    <text evidence="2">The sequence shown here is derived from an EMBL/GenBank/DDBJ whole genome shotgun (WGS) entry which is preliminary data.</text>
</comment>
<feature type="region of interest" description="Disordered" evidence="1">
    <location>
        <begin position="310"/>
        <end position="342"/>
    </location>
</feature>
<protein>
    <recommendedName>
        <fullName evidence="4">Autophagy protein</fullName>
    </recommendedName>
</protein>
<dbReference type="EMBL" id="MU853223">
    <property type="protein sequence ID" value="KAK4128688.1"/>
    <property type="molecule type" value="Genomic_DNA"/>
</dbReference>
<evidence type="ECO:0000313" key="3">
    <source>
        <dbReference type="Proteomes" id="UP001302602"/>
    </source>
</evidence>
<organism evidence="2 3">
    <name type="scientific">Parathielavia appendiculata</name>
    <dbReference type="NCBI Taxonomy" id="2587402"/>
    <lineage>
        <taxon>Eukaryota</taxon>
        <taxon>Fungi</taxon>
        <taxon>Dikarya</taxon>
        <taxon>Ascomycota</taxon>
        <taxon>Pezizomycotina</taxon>
        <taxon>Sordariomycetes</taxon>
        <taxon>Sordariomycetidae</taxon>
        <taxon>Sordariales</taxon>
        <taxon>Chaetomiaceae</taxon>
        <taxon>Parathielavia</taxon>
    </lineage>
</organism>
<evidence type="ECO:0000313" key="2">
    <source>
        <dbReference type="EMBL" id="KAK4128688.1"/>
    </source>
</evidence>
<reference evidence="2" key="1">
    <citation type="journal article" date="2023" name="Mol. Phylogenet. Evol.">
        <title>Genome-scale phylogeny and comparative genomics of the fungal order Sordariales.</title>
        <authorList>
            <person name="Hensen N."/>
            <person name="Bonometti L."/>
            <person name="Westerberg I."/>
            <person name="Brannstrom I.O."/>
            <person name="Guillou S."/>
            <person name="Cros-Aarteil S."/>
            <person name="Calhoun S."/>
            <person name="Haridas S."/>
            <person name="Kuo A."/>
            <person name="Mondo S."/>
            <person name="Pangilinan J."/>
            <person name="Riley R."/>
            <person name="LaButti K."/>
            <person name="Andreopoulos B."/>
            <person name="Lipzen A."/>
            <person name="Chen C."/>
            <person name="Yan M."/>
            <person name="Daum C."/>
            <person name="Ng V."/>
            <person name="Clum A."/>
            <person name="Steindorff A."/>
            <person name="Ohm R.A."/>
            <person name="Martin F."/>
            <person name="Silar P."/>
            <person name="Natvig D.O."/>
            <person name="Lalanne C."/>
            <person name="Gautier V."/>
            <person name="Ament-Velasquez S.L."/>
            <person name="Kruys A."/>
            <person name="Hutchinson M.I."/>
            <person name="Powell A.J."/>
            <person name="Barry K."/>
            <person name="Miller A.N."/>
            <person name="Grigoriev I.V."/>
            <person name="Debuchy R."/>
            <person name="Gladieux P."/>
            <person name="Hiltunen Thoren M."/>
            <person name="Johannesson H."/>
        </authorList>
    </citation>
    <scope>NUCLEOTIDE SEQUENCE</scope>
    <source>
        <strain evidence="2">CBS 731.68</strain>
    </source>
</reference>
<name>A0AAN6U936_9PEZI</name>
<evidence type="ECO:0008006" key="4">
    <source>
        <dbReference type="Google" id="ProtNLM"/>
    </source>
</evidence>
<dbReference type="AlphaFoldDB" id="A0AAN6U936"/>
<feature type="region of interest" description="Disordered" evidence="1">
    <location>
        <begin position="1"/>
        <end position="93"/>
    </location>
</feature>
<sequence>MGWFNGWFGLDNSGSDPLRRLDPKLREFLEKESPVKYNTPTPPTPQLHQQQPSPPPQHTQQEKQERKQPQSDITQQQQQQQQQKPAVPPESLYPDGRYAHLWKTYRPLSAIEAETKTDNEKLTDVLEAFKERKAQIGRAALENCAEEQFDWTACMKSGSWTARMTMCRDEVRKFERCYNAQSRLLKALGYLSVQGRNPEVDEEIQMRADELFHRMLAQEKEIEKAREEGRAVPAFKPLLEEKKEVGGTAAGPAAKSPDAYEPSEATVAAWKEKLAKLPPEDREAEEKALRAEHRAKAELAAQVQNLWQEQAKEREKRKAEGKETIMDRFSALAGSWSGPKST</sequence>
<dbReference type="RefSeq" id="XP_062652459.1">
    <property type="nucleotide sequence ID" value="XM_062791729.1"/>
</dbReference>
<feature type="compositionally biased region" description="Basic and acidic residues" evidence="1">
    <location>
        <begin position="60"/>
        <end position="69"/>
    </location>
</feature>
<dbReference type="Proteomes" id="UP001302602">
    <property type="component" value="Unassembled WGS sequence"/>
</dbReference>
<gene>
    <name evidence="2" type="ORF">N657DRAFT_639177</name>
</gene>
<evidence type="ECO:0000256" key="1">
    <source>
        <dbReference type="SAM" id="MobiDB-lite"/>
    </source>
</evidence>
<dbReference type="GeneID" id="87828498"/>
<feature type="compositionally biased region" description="Basic and acidic residues" evidence="1">
    <location>
        <begin position="310"/>
        <end position="326"/>
    </location>
</feature>
<proteinExistence type="predicted"/>
<reference evidence="2" key="2">
    <citation type="submission" date="2023-05" db="EMBL/GenBank/DDBJ databases">
        <authorList>
            <consortium name="Lawrence Berkeley National Laboratory"/>
            <person name="Steindorff A."/>
            <person name="Hensen N."/>
            <person name="Bonometti L."/>
            <person name="Westerberg I."/>
            <person name="Brannstrom I.O."/>
            <person name="Guillou S."/>
            <person name="Cros-Aarteil S."/>
            <person name="Calhoun S."/>
            <person name="Haridas S."/>
            <person name="Kuo A."/>
            <person name="Mondo S."/>
            <person name="Pangilinan J."/>
            <person name="Riley R."/>
            <person name="Labutti K."/>
            <person name="Andreopoulos B."/>
            <person name="Lipzen A."/>
            <person name="Chen C."/>
            <person name="Yanf M."/>
            <person name="Daum C."/>
            <person name="Ng V."/>
            <person name="Clum A."/>
            <person name="Ohm R."/>
            <person name="Martin F."/>
            <person name="Silar P."/>
            <person name="Natvig D."/>
            <person name="Lalanne C."/>
            <person name="Gautier V."/>
            <person name="Ament-Velasquez S.L."/>
            <person name="Kruys A."/>
            <person name="Hutchinson M.I."/>
            <person name="Powell A.J."/>
            <person name="Barry K."/>
            <person name="Miller A.N."/>
            <person name="Grigoriev I.V."/>
            <person name="Debuchy R."/>
            <person name="Gladieux P."/>
            <person name="Thoren M.H."/>
            <person name="Johannesson H."/>
        </authorList>
    </citation>
    <scope>NUCLEOTIDE SEQUENCE</scope>
    <source>
        <strain evidence="2">CBS 731.68</strain>
    </source>
</reference>